<organism evidence="2 3">
    <name type="scientific">Taibaiella soli</name>
    <dbReference type="NCBI Taxonomy" id="1649169"/>
    <lineage>
        <taxon>Bacteria</taxon>
        <taxon>Pseudomonadati</taxon>
        <taxon>Bacteroidota</taxon>
        <taxon>Chitinophagia</taxon>
        <taxon>Chitinophagales</taxon>
        <taxon>Chitinophagaceae</taxon>
        <taxon>Taibaiella</taxon>
    </lineage>
</organism>
<reference evidence="2 3" key="1">
    <citation type="submission" date="2018-06" db="EMBL/GenBank/DDBJ databases">
        <title>Mucibacter soli gen. nov., sp. nov., a new member of the family Chitinophagaceae producing mucin.</title>
        <authorList>
            <person name="Kim M.-K."/>
            <person name="Park S."/>
            <person name="Kim T.-S."/>
            <person name="Joung Y."/>
            <person name="Han J.-H."/>
            <person name="Kim S.B."/>
        </authorList>
    </citation>
    <scope>NUCLEOTIDE SEQUENCE [LARGE SCALE GENOMIC DNA]</scope>
    <source>
        <strain evidence="2 3">R1-15</strain>
    </source>
</reference>
<dbReference type="AlphaFoldDB" id="A0A2W2AHG1"/>
<name>A0A2W2AHG1_9BACT</name>
<keyword evidence="2" id="KW-0808">Transferase</keyword>
<dbReference type="EMBL" id="QKTW01000016">
    <property type="protein sequence ID" value="PZF72982.1"/>
    <property type="molecule type" value="Genomic_DNA"/>
</dbReference>
<dbReference type="Gene3D" id="3.40.50.2000">
    <property type="entry name" value="Glycogen Phosphorylase B"/>
    <property type="match status" value="1"/>
</dbReference>
<evidence type="ECO:0000313" key="2">
    <source>
        <dbReference type="EMBL" id="PZF72982.1"/>
    </source>
</evidence>
<dbReference type="SUPFAM" id="SSF53756">
    <property type="entry name" value="UDP-Glycosyltransferase/glycogen phosphorylase"/>
    <property type="match status" value="1"/>
</dbReference>
<keyword evidence="3" id="KW-1185">Reference proteome</keyword>
<evidence type="ECO:0000313" key="3">
    <source>
        <dbReference type="Proteomes" id="UP000248745"/>
    </source>
</evidence>
<evidence type="ECO:0000259" key="1">
    <source>
        <dbReference type="Pfam" id="PF04101"/>
    </source>
</evidence>
<dbReference type="GO" id="GO:0016758">
    <property type="term" value="F:hexosyltransferase activity"/>
    <property type="evidence" value="ECO:0007669"/>
    <property type="project" value="InterPro"/>
</dbReference>
<dbReference type="InterPro" id="IPR007235">
    <property type="entry name" value="Glyco_trans_28_C"/>
</dbReference>
<accession>A0A2W2AHG1</accession>
<dbReference type="Pfam" id="PF04101">
    <property type="entry name" value="Glyco_tran_28_C"/>
    <property type="match status" value="1"/>
</dbReference>
<comment type="caution">
    <text evidence="2">The sequence shown here is derived from an EMBL/GenBank/DDBJ whole genome shotgun (WGS) entry which is preliminary data.</text>
</comment>
<proteinExistence type="predicted"/>
<dbReference type="Proteomes" id="UP000248745">
    <property type="component" value="Unassembled WGS sequence"/>
</dbReference>
<sequence>MSLEGYNVSYSRHPAAFMTKLLKQVPRILQTVNKEHQWLQEQAKIHHFDGIISDNRYGLFHETIPSVIITHQLQVQTGLGNAVDSLLRPQHYRFLNRFSECWIPDVNKTANLSGSLGHPKSLPANVRYLGLLSQFEPPFQTSEAHILILLSGPEPQRSMLAEKIWEQLDQISQPVIFIAGSDAAAKPKEIPAHVQYFGRLSQRDLQPLLEKASLVICRSGYSSLMDIAALGKKAVLIPTPGQTEQEYLAKELFRSGQFLHSTQNDFDLKKCLLQTQNFRFDARFSIRDFTQYRVVLDTWLHRL</sequence>
<protein>
    <submittedName>
        <fullName evidence="2">Glycosyl transferase</fullName>
    </submittedName>
</protein>
<feature type="domain" description="Glycosyl transferase family 28 C-terminal" evidence="1">
    <location>
        <begin position="204"/>
        <end position="267"/>
    </location>
</feature>
<gene>
    <name evidence="2" type="ORF">DN068_11265</name>
</gene>